<organism evidence="1 2">
    <name type="scientific">Bacillus altitudinis</name>
    <dbReference type="NCBI Taxonomy" id="293387"/>
    <lineage>
        <taxon>Bacteria</taxon>
        <taxon>Bacillati</taxon>
        <taxon>Bacillota</taxon>
        <taxon>Bacilli</taxon>
        <taxon>Bacillales</taxon>
        <taxon>Bacillaceae</taxon>
        <taxon>Bacillus</taxon>
    </lineage>
</organism>
<evidence type="ECO:0000313" key="2">
    <source>
        <dbReference type="Proteomes" id="UP000433089"/>
    </source>
</evidence>
<proteinExistence type="predicted"/>
<sequence length="55" mass="6681">MKVKIIEGQNVDARINDCYHYLIKWWRKEINRESNLREGIDRGASDKRVEHRQPD</sequence>
<accession>A0A653TD09</accession>
<gene>
    <name evidence="1" type="ORF">BACI348_41563</name>
</gene>
<dbReference type="EMBL" id="CABWLH010000009">
    <property type="protein sequence ID" value="VXB79198.1"/>
    <property type="molecule type" value="Genomic_DNA"/>
</dbReference>
<name>A0A653TD09_BACAB</name>
<protein>
    <submittedName>
        <fullName evidence="1">Uncharacterized protein</fullName>
    </submittedName>
</protein>
<dbReference type="Proteomes" id="UP000433089">
    <property type="component" value="Unassembled WGS sequence"/>
</dbReference>
<dbReference type="RefSeq" id="WP_186319931.1">
    <property type="nucleotide sequence ID" value="NZ_CP128109.1"/>
</dbReference>
<dbReference type="AlphaFoldDB" id="A0A653TD09"/>
<reference evidence="1 2" key="1">
    <citation type="submission" date="2019-10" db="EMBL/GenBank/DDBJ databases">
        <authorList>
            <person name="Karimi E."/>
        </authorList>
    </citation>
    <scope>NUCLEOTIDE SEQUENCE [LARGE SCALE GENOMIC DNA]</scope>
    <source>
        <strain evidence="1">Bacillus sp. 348</strain>
    </source>
</reference>
<evidence type="ECO:0000313" key="1">
    <source>
        <dbReference type="EMBL" id="VXB79198.1"/>
    </source>
</evidence>